<evidence type="ECO:0000313" key="2">
    <source>
        <dbReference type="Proteomes" id="UP000281474"/>
    </source>
</evidence>
<dbReference type="PANTHER" id="PTHR37625:SF4">
    <property type="entry name" value="OUTER MEMBRANE LIPOPROTEIN"/>
    <property type="match status" value="1"/>
</dbReference>
<accession>A0A3L8Q0P3</accession>
<name>A0A3L8Q0P3_9GAMM</name>
<dbReference type="Pfam" id="PF12790">
    <property type="entry name" value="T6SS-SciN"/>
    <property type="match status" value="1"/>
</dbReference>
<keyword evidence="2" id="KW-1185">Reference proteome</keyword>
<sequence>MKKNLTIILFTLCCSSCSTISSIWPFGDDIKPSPQLVVNITAHNNINPNLAGVASPIELRLYQLNDSEAFSQTDFISLYTDPQGALKAGLLSARNLSSIFPGQSKKFTYPLNAQTQFIGIIAAFADYRQAKTKGIYKVLLSHGAIININLDGLNLSVSGEIEDK</sequence>
<dbReference type="NCBIfam" id="TIGR03352">
    <property type="entry name" value="VI_chp_3"/>
    <property type="match status" value="1"/>
</dbReference>
<evidence type="ECO:0000313" key="1">
    <source>
        <dbReference type="EMBL" id="RLV61247.1"/>
    </source>
</evidence>
<dbReference type="Proteomes" id="UP000281474">
    <property type="component" value="Unassembled WGS sequence"/>
</dbReference>
<dbReference type="OrthoDB" id="5471061at2"/>
<protein>
    <submittedName>
        <fullName evidence="1">Type VI secretion system lipoprotein TssJ</fullName>
    </submittedName>
</protein>
<dbReference type="EMBL" id="QZEI01000005">
    <property type="protein sequence ID" value="RLV61247.1"/>
    <property type="molecule type" value="Genomic_DNA"/>
</dbReference>
<dbReference type="AlphaFoldDB" id="A0A3L8Q0P3"/>
<organism evidence="1 2">
    <name type="scientific">Parashewanella curva</name>
    <dbReference type="NCBI Taxonomy" id="2338552"/>
    <lineage>
        <taxon>Bacteria</taxon>
        <taxon>Pseudomonadati</taxon>
        <taxon>Pseudomonadota</taxon>
        <taxon>Gammaproteobacteria</taxon>
        <taxon>Alteromonadales</taxon>
        <taxon>Shewanellaceae</taxon>
        <taxon>Parashewanella</taxon>
    </lineage>
</organism>
<dbReference type="PANTHER" id="PTHR37625">
    <property type="entry name" value="OUTER MEMBRANE LIPOPROTEIN-RELATED"/>
    <property type="match status" value="1"/>
</dbReference>
<dbReference type="InterPro" id="IPR038706">
    <property type="entry name" value="Type_VI_SciN-like_sf"/>
</dbReference>
<dbReference type="InterPro" id="IPR017734">
    <property type="entry name" value="T6SS_SciN"/>
</dbReference>
<dbReference type="Gene3D" id="2.60.40.4150">
    <property type="entry name" value="Type VI secretion system, lipoprotein SciN"/>
    <property type="match status" value="1"/>
</dbReference>
<gene>
    <name evidence="1" type="primary">tssJ</name>
    <name evidence="1" type="ORF">D5018_03035</name>
</gene>
<proteinExistence type="predicted"/>
<keyword evidence="1" id="KW-0449">Lipoprotein</keyword>
<reference evidence="1 2" key="1">
    <citation type="submission" date="2018-09" db="EMBL/GenBank/DDBJ databases">
        <title>Phylogeny of the Shewanellaceae, and recommendation for two new genera, Pseudoshewanella and Parashewanella.</title>
        <authorList>
            <person name="Wang G."/>
        </authorList>
    </citation>
    <scope>NUCLEOTIDE SEQUENCE [LARGE SCALE GENOMIC DNA]</scope>
    <source>
        <strain evidence="1 2">C51</strain>
    </source>
</reference>
<dbReference type="RefSeq" id="WP_121837509.1">
    <property type="nucleotide sequence ID" value="NZ_ML014756.1"/>
</dbReference>
<comment type="caution">
    <text evidence="1">The sequence shown here is derived from an EMBL/GenBank/DDBJ whole genome shotgun (WGS) entry which is preliminary data.</text>
</comment>